<evidence type="ECO:0000256" key="2">
    <source>
        <dbReference type="SAM" id="MobiDB-lite"/>
    </source>
</evidence>
<evidence type="ECO:0000256" key="3">
    <source>
        <dbReference type="SAM" id="Phobius"/>
    </source>
</evidence>
<dbReference type="EMBL" id="CP144699">
    <property type="protein sequence ID" value="WVZ19677.1"/>
    <property type="molecule type" value="Genomic_DNA"/>
</dbReference>
<dbReference type="PANTHER" id="PTHR12872">
    <property type="entry name" value="ALPHA-N-ACETYLGLUCOSAMINIDASE"/>
    <property type="match status" value="1"/>
</dbReference>
<organism evidence="7 8">
    <name type="scientific">Vigna mungo</name>
    <name type="common">Black gram</name>
    <name type="synonym">Phaseolus mungo</name>
    <dbReference type="NCBI Taxonomy" id="3915"/>
    <lineage>
        <taxon>Eukaryota</taxon>
        <taxon>Viridiplantae</taxon>
        <taxon>Streptophyta</taxon>
        <taxon>Embryophyta</taxon>
        <taxon>Tracheophyta</taxon>
        <taxon>Spermatophyta</taxon>
        <taxon>Magnoliopsida</taxon>
        <taxon>eudicotyledons</taxon>
        <taxon>Gunneridae</taxon>
        <taxon>Pentapetalae</taxon>
        <taxon>rosids</taxon>
        <taxon>fabids</taxon>
        <taxon>Fabales</taxon>
        <taxon>Fabaceae</taxon>
        <taxon>Papilionoideae</taxon>
        <taxon>50 kb inversion clade</taxon>
        <taxon>NPAAA clade</taxon>
        <taxon>indigoferoid/millettioid clade</taxon>
        <taxon>Phaseoleae</taxon>
        <taxon>Vigna</taxon>
    </lineage>
</organism>
<feature type="transmembrane region" description="Helical" evidence="3">
    <location>
        <begin position="46"/>
        <end position="68"/>
    </location>
</feature>
<evidence type="ECO:0000313" key="8">
    <source>
        <dbReference type="Proteomes" id="UP001374535"/>
    </source>
</evidence>
<dbReference type="Gene3D" id="1.20.120.670">
    <property type="entry name" value="N-acetyl-b-d-glucoasminidase"/>
    <property type="match status" value="1"/>
</dbReference>
<evidence type="ECO:0000256" key="1">
    <source>
        <dbReference type="ARBA" id="ARBA00022801"/>
    </source>
</evidence>
<dbReference type="Gene3D" id="3.30.379.10">
    <property type="entry name" value="Chitobiase/beta-hexosaminidase domain 2-like"/>
    <property type="match status" value="1"/>
</dbReference>
<feature type="region of interest" description="Disordered" evidence="2">
    <location>
        <begin position="833"/>
        <end position="860"/>
    </location>
</feature>
<evidence type="ECO:0000259" key="6">
    <source>
        <dbReference type="Pfam" id="PF12972"/>
    </source>
</evidence>
<evidence type="ECO:0000313" key="7">
    <source>
        <dbReference type="EMBL" id="WVZ19677.1"/>
    </source>
</evidence>
<accession>A0AAQ3P310</accession>
<dbReference type="Proteomes" id="UP001374535">
    <property type="component" value="Chromosome 2"/>
</dbReference>
<evidence type="ECO:0008006" key="9">
    <source>
        <dbReference type="Google" id="ProtNLM"/>
    </source>
</evidence>
<evidence type="ECO:0000259" key="4">
    <source>
        <dbReference type="Pfam" id="PF05089"/>
    </source>
</evidence>
<keyword evidence="3" id="KW-1133">Transmembrane helix</keyword>
<sequence length="888" mass="101611">MSAGQKNKTKNLSVTEEAPSIIQNLFFSISSFSVTTSHSHKSIMNLPFPAIFIIFIISIPSSIAGAGVDAISRLIETQDRERTPPSVQEAAARGVLLRLLPSLSSSFHFRIISKKQCDGEYCFVIKNLPSFATQKDPQILIEGTTGVDIVSGLHWYLKHWCGSHISWDKTGGSQLFSVPNAGFLPRVHSGGVSVQRPIPWSYYQNAVTSSYSFAWWDWERWEKEIDWMALQGVNLPLAFTGQEAIWQKVFQEKFNMSTSDLDDFFGGPAFLAWSRMGNLHGWGGPLPQSWFDNQLILQKKILARMYELGMTPVLPAFSGNVPAALKYIFPSAKITRLGNWFSVKNDLKWCCTYLLDATDSLFIEIGKAFIEKQLQEYGRTSHIYNCDTFDENTPPIDDPEYISSLGAAIFKGMQSGDDDAVWLMQGWLFSYDPFWRPPQMKALLHSVPVGKLVVLDLFAEVKPIWVTSEQFYGVPYIWKVGVGMSMEGIEQNPIVYDLMSEMAFQHKKIDVKVKLENLLSEEDKNRDVIVAFPEVDPSLISEQHDQSHHYDIPSGIFIKETIDTFDRPHLWYSTSEVIYALELFITSGDELSRSKTYRYDLVDLTRQVLAKYANELFFKVIEAYKSHDVHGTTFLSQRFLDLVEDLDTLLACHDGFLLGPWLESAKKLAQNEEQERQFEWNARTQITMWFDNTKEEASLLRDYGNKYWSGLLHDYYGPRAAIYFKYLRESLEKGKDFKLIEWRREWIKLTNEWQKSRNIFPVESKGDALITSRWLFNKYLNFTNPETKLIQERFQRATNGKTSFLADANFSILNHNNIMASYGSSWADQWDNGPDPVSASNESKKKSNNNALGKTKAVASNGVKKLKEGTSVGLHWIKTKYHKTTQKH</sequence>
<feature type="domain" description="Alpha-N-acetylglucosaminidase N-terminal" evidence="5">
    <location>
        <begin position="90"/>
        <end position="185"/>
    </location>
</feature>
<dbReference type="AlphaFoldDB" id="A0AAQ3P310"/>
<dbReference type="InterPro" id="IPR029018">
    <property type="entry name" value="Hex-like_dom2"/>
</dbReference>
<dbReference type="InterPro" id="IPR024240">
    <property type="entry name" value="NAGLU_N"/>
</dbReference>
<dbReference type="Gene3D" id="3.20.20.80">
    <property type="entry name" value="Glycosidases"/>
    <property type="match status" value="2"/>
</dbReference>
<dbReference type="InterPro" id="IPR024733">
    <property type="entry name" value="NAGLU_tim-barrel"/>
</dbReference>
<name>A0AAQ3P310_VIGMU</name>
<evidence type="ECO:0000259" key="5">
    <source>
        <dbReference type="Pfam" id="PF12971"/>
    </source>
</evidence>
<protein>
    <recommendedName>
        <fullName evidence="9">Alpha-N-acetylglucosaminidase</fullName>
    </recommendedName>
</protein>
<keyword evidence="8" id="KW-1185">Reference proteome</keyword>
<keyword evidence="3" id="KW-0812">Transmembrane</keyword>
<feature type="domain" description="Alpha-N-acetylglucosaminidase tim-barrel" evidence="4">
    <location>
        <begin position="202"/>
        <end position="479"/>
    </location>
</feature>
<reference evidence="7 8" key="1">
    <citation type="journal article" date="2023" name="Life. Sci Alliance">
        <title>Evolutionary insights into 3D genome organization and epigenetic landscape of Vigna mungo.</title>
        <authorList>
            <person name="Junaid A."/>
            <person name="Singh B."/>
            <person name="Bhatia S."/>
        </authorList>
    </citation>
    <scope>NUCLEOTIDE SEQUENCE [LARGE SCALE GENOMIC DNA]</scope>
    <source>
        <strain evidence="7">Urdbean</strain>
    </source>
</reference>
<dbReference type="InterPro" id="IPR007781">
    <property type="entry name" value="NAGLU"/>
</dbReference>
<gene>
    <name evidence="7" type="ORF">V8G54_006999</name>
</gene>
<dbReference type="GO" id="GO:0016787">
    <property type="term" value="F:hydrolase activity"/>
    <property type="evidence" value="ECO:0007669"/>
    <property type="project" value="UniProtKB-KW"/>
</dbReference>
<proteinExistence type="predicted"/>
<dbReference type="Pfam" id="PF12971">
    <property type="entry name" value="NAGLU_N"/>
    <property type="match status" value="1"/>
</dbReference>
<dbReference type="Pfam" id="PF05089">
    <property type="entry name" value="NAGLU"/>
    <property type="match status" value="1"/>
</dbReference>
<dbReference type="PANTHER" id="PTHR12872:SF3">
    <property type="entry name" value="ALPHA-N-ACETYLGLUCOSAMINIDASE"/>
    <property type="match status" value="1"/>
</dbReference>
<dbReference type="InterPro" id="IPR024732">
    <property type="entry name" value="NAGLU_C"/>
</dbReference>
<dbReference type="Pfam" id="PF12972">
    <property type="entry name" value="NAGLU_C"/>
    <property type="match status" value="1"/>
</dbReference>
<keyword evidence="3" id="KW-0472">Membrane</keyword>
<keyword evidence="1" id="KW-0378">Hydrolase</keyword>
<feature type="domain" description="Alpha-N-acetylglucosaminidase C-terminal" evidence="6">
    <location>
        <begin position="522"/>
        <end position="778"/>
    </location>
</feature>